<dbReference type="GO" id="GO:0004386">
    <property type="term" value="F:helicase activity"/>
    <property type="evidence" value="ECO:0007669"/>
    <property type="project" value="UniProtKB-KW"/>
</dbReference>
<keyword evidence="1" id="KW-0347">Helicase</keyword>
<keyword evidence="1" id="KW-0547">Nucleotide-binding</keyword>
<accession>A0A8X6ITN2</accession>
<name>A0A8X6ITN2_NEPPI</name>
<dbReference type="EMBL" id="BMAW01092862">
    <property type="protein sequence ID" value="GFS57403.1"/>
    <property type="molecule type" value="Genomic_DNA"/>
</dbReference>
<sequence length="113" mass="13312">MEWQRRGSHVYILLWLEETIRPDYINEICGQTSFKALKTVGGVENPTFQAAGRTLRLLEDDNHWARTLEEASIFDFPYKIREFFAIMIVFCQVGDPIKLWGKYRDSLLGDIRR</sequence>
<keyword evidence="2" id="KW-1185">Reference proteome</keyword>
<dbReference type="Proteomes" id="UP000887013">
    <property type="component" value="Unassembled WGS sequence"/>
</dbReference>
<gene>
    <name evidence="1" type="primary">LOC103519163</name>
    <name evidence="1" type="ORF">NPIL_688061</name>
</gene>
<reference evidence="1" key="1">
    <citation type="submission" date="2020-08" db="EMBL/GenBank/DDBJ databases">
        <title>Multicomponent nature underlies the extraordinary mechanical properties of spider dragline silk.</title>
        <authorList>
            <person name="Kono N."/>
            <person name="Nakamura H."/>
            <person name="Mori M."/>
            <person name="Yoshida Y."/>
            <person name="Ohtoshi R."/>
            <person name="Malay A.D."/>
            <person name="Moran D.A.P."/>
            <person name="Tomita M."/>
            <person name="Numata K."/>
            <person name="Arakawa K."/>
        </authorList>
    </citation>
    <scope>NUCLEOTIDE SEQUENCE</scope>
</reference>
<evidence type="ECO:0000313" key="2">
    <source>
        <dbReference type="Proteomes" id="UP000887013"/>
    </source>
</evidence>
<dbReference type="OrthoDB" id="6434721at2759"/>
<keyword evidence="1" id="KW-0067">ATP-binding</keyword>
<organism evidence="1 2">
    <name type="scientific">Nephila pilipes</name>
    <name type="common">Giant wood spider</name>
    <name type="synonym">Nephila maculata</name>
    <dbReference type="NCBI Taxonomy" id="299642"/>
    <lineage>
        <taxon>Eukaryota</taxon>
        <taxon>Metazoa</taxon>
        <taxon>Ecdysozoa</taxon>
        <taxon>Arthropoda</taxon>
        <taxon>Chelicerata</taxon>
        <taxon>Arachnida</taxon>
        <taxon>Araneae</taxon>
        <taxon>Araneomorphae</taxon>
        <taxon>Entelegynae</taxon>
        <taxon>Araneoidea</taxon>
        <taxon>Nephilidae</taxon>
        <taxon>Nephila</taxon>
    </lineage>
</organism>
<evidence type="ECO:0000313" key="1">
    <source>
        <dbReference type="EMBL" id="GFS57403.1"/>
    </source>
</evidence>
<dbReference type="AlphaFoldDB" id="A0A8X6ITN2"/>
<protein>
    <submittedName>
        <fullName evidence="1">ATP-dependent DNA helicase</fullName>
    </submittedName>
</protein>
<keyword evidence="1" id="KW-0378">Hydrolase</keyword>
<comment type="caution">
    <text evidence="1">The sequence shown here is derived from an EMBL/GenBank/DDBJ whole genome shotgun (WGS) entry which is preliminary data.</text>
</comment>
<proteinExistence type="predicted"/>